<keyword evidence="3 6" id="KW-0479">Metal-binding</keyword>
<evidence type="ECO:0000256" key="5">
    <source>
        <dbReference type="ARBA" id="ARBA00023004"/>
    </source>
</evidence>
<dbReference type="EMBL" id="JACAZI010000005">
    <property type="protein sequence ID" value="KAF7360042.1"/>
    <property type="molecule type" value="Genomic_DNA"/>
</dbReference>
<dbReference type="GO" id="GO:0004497">
    <property type="term" value="F:monooxygenase activity"/>
    <property type="evidence" value="ECO:0007669"/>
    <property type="project" value="UniProtKB-KW"/>
</dbReference>
<dbReference type="CDD" id="cd11041">
    <property type="entry name" value="CYP503A1-like"/>
    <property type="match status" value="1"/>
</dbReference>
<proteinExistence type="inferred from homology"/>
<dbReference type="Proteomes" id="UP000620124">
    <property type="component" value="Unassembled WGS sequence"/>
</dbReference>
<evidence type="ECO:0000313" key="9">
    <source>
        <dbReference type="EMBL" id="KAF7360042.1"/>
    </source>
</evidence>
<keyword evidence="7" id="KW-0503">Monooxygenase</keyword>
<keyword evidence="8" id="KW-0732">Signal</keyword>
<dbReference type="SUPFAM" id="SSF48264">
    <property type="entry name" value="Cytochrome P450"/>
    <property type="match status" value="1"/>
</dbReference>
<dbReference type="GO" id="GO:0020037">
    <property type="term" value="F:heme binding"/>
    <property type="evidence" value="ECO:0007669"/>
    <property type="project" value="InterPro"/>
</dbReference>
<evidence type="ECO:0000256" key="7">
    <source>
        <dbReference type="RuleBase" id="RU000461"/>
    </source>
</evidence>
<dbReference type="Pfam" id="PF00067">
    <property type="entry name" value="p450"/>
    <property type="match status" value="1"/>
</dbReference>
<dbReference type="InterPro" id="IPR001128">
    <property type="entry name" value="Cyt_P450"/>
</dbReference>
<feature type="signal peptide" evidence="8">
    <location>
        <begin position="1"/>
        <end position="18"/>
    </location>
</feature>
<evidence type="ECO:0000256" key="4">
    <source>
        <dbReference type="ARBA" id="ARBA00023002"/>
    </source>
</evidence>
<gene>
    <name evidence="9" type="ORF">MVEN_00732000</name>
</gene>
<comment type="similarity">
    <text evidence="2 7">Belongs to the cytochrome P450 family.</text>
</comment>
<dbReference type="InterPro" id="IPR017972">
    <property type="entry name" value="Cyt_P450_CS"/>
</dbReference>
<evidence type="ECO:0000256" key="8">
    <source>
        <dbReference type="SAM" id="SignalP"/>
    </source>
</evidence>
<feature type="chain" id="PRO_5034471039" description="Cytochrome P450" evidence="8">
    <location>
        <begin position="19"/>
        <end position="498"/>
    </location>
</feature>
<keyword evidence="5 6" id="KW-0408">Iron</keyword>
<evidence type="ECO:0008006" key="11">
    <source>
        <dbReference type="Google" id="ProtNLM"/>
    </source>
</evidence>
<dbReference type="OrthoDB" id="1844152at2759"/>
<protein>
    <recommendedName>
        <fullName evidence="11">Cytochrome P450</fullName>
    </recommendedName>
</protein>
<dbReference type="PRINTS" id="PR00465">
    <property type="entry name" value="EP450IV"/>
</dbReference>
<dbReference type="GO" id="GO:0016705">
    <property type="term" value="F:oxidoreductase activity, acting on paired donors, with incorporation or reduction of molecular oxygen"/>
    <property type="evidence" value="ECO:0007669"/>
    <property type="project" value="InterPro"/>
</dbReference>
<dbReference type="PROSITE" id="PS00086">
    <property type="entry name" value="CYTOCHROME_P450"/>
    <property type="match status" value="1"/>
</dbReference>
<feature type="binding site" description="axial binding residue" evidence="6">
    <location>
        <position position="442"/>
    </location>
    <ligand>
        <name>heme</name>
        <dbReference type="ChEBI" id="CHEBI:30413"/>
    </ligand>
    <ligandPart>
        <name>Fe</name>
        <dbReference type="ChEBI" id="CHEBI:18248"/>
    </ligandPart>
</feature>
<dbReference type="AlphaFoldDB" id="A0A8H7D5G3"/>
<evidence type="ECO:0000313" key="10">
    <source>
        <dbReference type="Proteomes" id="UP000620124"/>
    </source>
</evidence>
<comment type="cofactor">
    <cofactor evidence="1 6">
        <name>heme</name>
        <dbReference type="ChEBI" id="CHEBI:30413"/>
    </cofactor>
</comment>
<accession>A0A8H7D5G3</accession>
<keyword evidence="10" id="KW-1185">Reference proteome</keyword>
<dbReference type="InterPro" id="IPR036396">
    <property type="entry name" value="Cyt_P450_sf"/>
</dbReference>
<evidence type="ECO:0000256" key="3">
    <source>
        <dbReference type="ARBA" id="ARBA00022723"/>
    </source>
</evidence>
<dbReference type="InterPro" id="IPR002403">
    <property type="entry name" value="Cyt_P450_E_grp-IV"/>
</dbReference>
<keyword evidence="4 7" id="KW-0560">Oxidoreductase</keyword>
<evidence type="ECO:0000256" key="2">
    <source>
        <dbReference type="ARBA" id="ARBA00010617"/>
    </source>
</evidence>
<keyword evidence="6 7" id="KW-0349">Heme</keyword>
<dbReference type="PANTHER" id="PTHR46206">
    <property type="entry name" value="CYTOCHROME P450"/>
    <property type="match status" value="1"/>
</dbReference>
<reference evidence="9" key="1">
    <citation type="submission" date="2020-05" db="EMBL/GenBank/DDBJ databases">
        <title>Mycena genomes resolve the evolution of fungal bioluminescence.</title>
        <authorList>
            <person name="Tsai I.J."/>
        </authorList>
    </citation>
    <scope>NUCLEOTIDE SEQUENCE</scope>
    <source>
        <strain evidence="9">CCC161011</strain>
    </source>
</reference>
<sequence>MTMLWLCLLAGAVSITWFRRRQQAQNRIPVVNGSDGIISSYLTAFHFLRNAEEVLEQGYYQFPDGVFRVPTLLRWDYVANGVARIAEVAAAPDDVLSFHQGIGDNIQADWTMGMPITRNPFHGHAIRGGLTRNLARCFPQVMEELVCAFDEVLALEDTEWKLLPVLPNTMQIVARISSRLFVGLPLCRNQEYLNFNINYTINIFIRGRIIALLPDVLKPILSPFIAARDTLIRRTLSFVGPLIEERLKDENQLGPEWEDKPNDLVSWLLELAEGEERTSAALALRMLAVNMAAIHSTSTALTSALYDLTTYSSYIEPLRAEAERVVRQEGWTKAAINNMHRIDSFLRESQRLNGSKLIALPRKVIAKEGFTFSDGTFIPYGAILGVSGRVVHYDPANYENADTFDGFRFSRVRESEGDGCVQRPMVATGVDHLSFGHGPHACPGRFFAAMELKAMLAHVLVNYDLRAEKEGVRPPNMGIGLHISPSRKGRIWMRKRQI</sequence>
<comment type="caution">
    <text evidence="9">The sequence shown here is derived from an EMBL/GenBank/DDBJ whole genome shotgun (WGS) entry which is preliminary data.</text>
</comment>
<organism evidence="9 10">
    <name type="scientific">Mycena venus</name>
    <dbReference type="NCBI Taxonomy" id="2733690"/>
    <lineage>
        <taxon>Eukaryota</taxon>
        <taxon>Fungi</taxon>
        <taxon>Dikarya</taxon>
        <taxon>Basidiomycota</taxon>
        <taxon>Agaricomycotina</taxon>
        <taxon>Agaricomycetes</taxon>
        <taxon>Agaricomycetidae</taxon>
        <taxon>Agaricales</taxon>
        <taxon>Marasmiineae</taxon>
        <taxon>Mycenaceae</taxon>
        <taxon>Mycena</taxon>
    </lineage>
</organism>
<dbReference type="GO" id="GO:0005506">
    <property type="term" value="F:iron ion binding"/>
    <property type="evidence" value="ECO:0007669"/>
    <property type="project" value="InterPro"/>
</dbReference>
<evidence type="ECO:0000256" key="6">
    <source>
        <dbReference type="PIRSR" id="PIRSR602403-1"/>
    </source>
</evidence>
<name>A0A8H7D5G3_9AGAR</name>
<dbReference type="Gene3D" id="1.10.630.10">
    <property type="entry name" value="Cytochrome P450"/>
    <property type="match status" value="1"/>
</dbReference>
<evidence type="ECO:0000256" key="1">
    <source>
        <dbReference type="ARBA" id="ARBA00001971"/>
    </source>
</evidence>